<dbReference type="EMBL" id="BARW01025697">
    <property type="protein sequence ID" value="GAJ11446.1"/>
    <property type="molecule type" value="Genomic_DNA"/>
</dbReference>
<evidence type="ECO:0000313" key="2">
    <source>
        <dbReference type="EMBL" id="GAJ11446.1"/>
    </source>
</evidence>
<gene>
    <name evidence="2" type="ORF">S12H4_42063</name>
</gene>
<dbReference type="AlphaFoldDB" id="X1VCI9"/>
<evidence type="ECO:0000256" key="1">
    <source>
        <dbReference type="SAM" id="MobiDB-lite"/>
    </source>
</evidence>
<sequence length="40" mass="4364">RIPWNANAQDEWQQLRDMPVAGGSPNGGSVQAGMWVRSVP</sequence>
<feature type="non-terminal residue" evidence="2">
    <location>
        <position position="1"/>
    </location>
</feature>
<name>X1VCI9_9ZZZZ</name>
<proteinExistence type="predicted"/>
<reference evidence="2" key="1">
    <citation type="journal article" date="2014" name="Front. Microbiol.">
        <title>High frequency of phylogenetically diverse reductive dehalogenase-homologous genes in deep subseafloor sedimentary metagenomes.</title>
        <authorList>
            <person name="Kawai M."/>
            <person name="Futagami T."/>
            <person name="Toyoda A."/>
            <person name="Takaki Y."/>
            <person name="Nishi S."/>
            <person name="Hori S."/>
            <person name="Arai W."/>
            <person name="Tsubouchi T."/>
            <person name="Morono Y."/>
            <person name="Uchiyama I."/>
            <person name="Ito T."/>
            <person name="Fujiyama A."/>
            <person name="Inagaki F."/>
            <person name="Takami H."/>
        </authorList>
    </citation>
    <scope>NUCLEOTIDE SEQUENCE</scope>
    <source>
        <strain evidence="2">Expedition CK06-06</strain>
    </source>
</reference>
<accession>X1VCI9</accession>
<feature type="region of interest" description="Disordered" evidence="1">
    <location>
        <begin position="17"/>
        <end position="40"/>
    </location>
</feature>
<organism evidence="2">
    <name type="scientific">marine sediment metagenome</name>
    <dbReference type="NCBI Taxonomy" id="412755"/>
    <lineage>
        <taxon>unclassified sequences</taxon>
        <taxon>metagenomes</taxon>
        <taxon>ecological metagenomes</taxon>
    </lineage>
</organism>
<protein>
    <submittedName>
        <fullName evidence="2">Uncharacterized protein</fullName>
    </submittedName>
</protein>
<comment type="caution">
    <text evidence="2">The sequence shown here is derived from an EMBL/GenBank/DDBJ whole genome shotgun (WGS) entry which is preliminary data.</text>
</comment>